<organism evidence="1 2">
    <name type="scientific">Sphaerodactylus townsendi</name>
    <dbReference type="NCBI Taxonomy" id="933632"/>
    <lineage>
        <taxon>Eukaryota</taxon>
        <taxon>Metazoa</taxon>
        <taxon>Chordata</taxon>
        <taxon>Craniata</taxon>
        <taxon>Vertebrata</taxon>
        <taxon>Euteleostomi</taxon>
        <taxon>Lepidosauria</taxon>
        <taxon>Squamata</taxon>
        <taxon>Bifurcata</taxon>
        <taxon>Gekkota</taxon>
        <taxon>Sphaerodactylidae</taxon>
        <taxon>Sphaerodactylus</taxon>
    </lineage>
</organism>
<accession>A0ACB8EYJ2</accession>
<evidence type="ECO:0000313" key="2">
    <source>
        <dbReference type="Proteomes" id="UP000827872"/>
    </source>
</evidence>
<reference evidence="1" key="1">
    <citation type="submission" date="2021-08" db="EMBL/GenBank/DDBJ databases">
        <title>The first chromosome-level gecko genome reveals the dynamic sex chromosomes of Neotropical dwarf geckos (Sphaerodactylidae: Sphaerodactylus).</title>
        <authorList>
            <person name="Pinto B.J."/>
            <person name="Keating S.E."/>
            <person name="Gamble T."/>
        </authorList>
    </citation>
    <scope>NUCLEOTIDE SEQUENCE</scope>
    <source>
        <strain evidence="1">TG3544</strain>
    </source>
</reference>
<dbReference type="Proteomes" id="UP000827872">
    <property type="component" value="Linkage Group LG12"/>
</dbReference>
<keyword evidence="2" id="KW-1185">Reference proteome</keyword>
<protein>
    <submittedName>
        <fullName evidence="1">Uncharacterized protein</fullName>
    </submittedName>
</protein>
<gene>
    <name evidence="1" type="ORF">K3G42_011274</name>
</gene>
<sequence>MENVGAERMRKYKRLPDDEIPVDAPKRSMNVIVFLCCLTPVSAIQSSQFDQQMVLLQDGFLMFLYGGGKYHCPCPVRRWLFQHFGKLLLTTPPRRGRQTLFASINVGSCGTWKETVALENLMVKSLSD</sequence>
<evidence type="ECO:0000313" key="1">
    <source>
        <dbReference type="EMBL" id="KAH7997996.1"/>
    </source>
</evidence>
<comment type="caution">
    <text evidence="1">The sequence shown here is derived from an EMBL/GenBank/DDBJ whole genome shotgun (WGS) entry which is preliminary data.</text>
</comment>
<dbReference type="EMBL" id="CM037625">
    <property type="protein sequence ID" value="KAH7997996.1"/>
    <property type="molecule type" value="Genomic_DNA"/>
</dbReference>
<proteinExistence type="predicted"/>
<name>A0ACB8EYJ2_9SAUR</name>